<protein>
    <submittedName>
        <fullName evidence="1">Uncharacterized protein</fullName>
    </submittedName>
</protein>
<name>T1GC20_MEGSC</name>
<accession>T1GC20</accession>
<reference evidence="2" key="1">
    <citation type="submission" date="2013-02" db="EMBL/GenBank/DDBJ databases">
        <authorList>
            <person name="Hughes D."/>
        </authorList>
    </citation>
    <scope>NUCLEOTIDE SEQUENCE</scope>
    <source>
        <strain>Durham</strain>
        <strain evidence="2">NC isolate 2 -- Noor lab</strain>
    </source>
</reference>
<sequence>MKIVDKNSAIIILGEFQFSKKKKIFYKIFGYSASTF</sequence>
<proteinExistence type="predicted"/>
<organism evidence="1 2">
    <name type="scientific">Megaselia scalaris</name>
    <name type="common">Humpbacked fly</name>
    <name type="synonym">Phora scalaris</name>
    <dbReference type="NCBI Taxonomy" id="36166"/>
    <lineage>
        <taxon>Eukaryota</taxon>
        <taxon>Metazoa</taxon>
        <taxon>Ecdysozoa</taxon>
        <taxon>Arthropoda</taxon>
        <taxon>Hexapoda</taxon>
        <taxon>Insecta</taxon>
        <taxon>Pterygota</taxon>
        <taxon>Neoptera</taxon>
        <taxon>Endopterygota</taxon>
        <taxon>Diptera</taxon>
        <taxon>Brachycera</taxon>
        <taxon>Muscomorpha</taxon>
        <taxon>Platypezoidea</taxon>
        <taxon>Phoridae</taxon>
        <taxon>Megaseliini</taxon>
        <taxon>Megaselia</taxon>
    </lineage>
</organism>
<dbReference type="EnsemblMetazoa" id="MESCA000815-RA">
    <property type="protein sequence ID" value="MESCA000815-PA"/>
    <property type="gene ID" value="MESCA000815"/>
</dbReference>
<dbReference type="HOGENOM" id="CLU_3360240_0_0_1"/>
<dbReference type="EMBL" id="CAQQ02395079">
    <property type="status" value="NOT_ANNOTATED_CDS"/>
    <property type="molecule type" value="Genomic_DNA"/>
</dbReference>
<evidence type="ECO:0000313" key="2">
    <source>
        <dbReference type="Proteomes" id="UP000015102"/>
    </source>
</evidence>
<reference evidence="1" key="2">
    <citation type="submission" date="2015-06" db="UniProtKB">
        <authorList>
            <consortium name="EnsemblMetazoa"/>
        </authorList>
    </citation>
    <scope>IDENTIFICATION</scope>
</reference>
<dbReference type="Proteomes" id="UP000015102">
    <property type="component" value="Unassembled WGS sequence"/>
</dbReference>
<dbReference type="AlphaFoldDB" id="T1GC20"/>
<evidence type="ECO:0000313" key="1">
    <source>
        <dbReference type="EnsemblMetazoa" id="MESCA000815-PA"/>
    </source>
</evidence>
<keyword evidence="2" id="KW-1185">Reference proteome</keyword>